<dbReference type="SFLD" id="SFLDG01082">
    <property type="entry name" value="B12-binding_domain_containing"/>
    <property type="match status" value="1"/>
</dbReference>
<evidence type="ECO:0000256" key="1">
    <source>
        <dbReference type="ARBA" id="ARBA00022485"/>
    </source>
</evidence>
<dbReference type="PROSITE" id="PS01278">
    <property type="entry name" value="MTTASE_RADICAL"/>
    <property type="match status" value="1"/>
</dbReference>
<keyword evidence="3 8" id="KW-0808">Transferase</keyword>
<dbReference type="CDD" id="cd01335">
    <property type="entry name" value="Radical_SAM"/>
    <property type="match status" value="1"/>
</dbReference>
<dbReference type="Gene3D" id="2.40.50.140">
    <property type="entry name" value="Nucleic acid-binding proteins"/>
    <property type="match status" value="1"/>
</dbReference>
<dbReference type="SUPFAM" id="SSF102114">
    <property type="entry name" value="Radical SAM enzymes"/>
    <property type="match status" value="1"/>
</dbReference>
<dbReference type="SFLD" id="SFLDF00274">
    <property type="entry name" value="ribosomal_protein_S12_methylth"/>
    <property type="match status" value="1"/>
</dbReference>
<dbReference type="GO" id="GO:0051539">
    <property type="term" value="F:4 iron, 4 sulfur cluster binding"/>
    <property type="evidence" value="ECO:0007669"/>
    <property type="project" value="UniProtKB-UniRule"/>
</dbReference>
<comment type="catalytic activity">
    <reaction evidence="8">
        <text>L-aspartate(89)-[ribosomal protein uS12]-hydrogen + (sulfur carrier)-SH + AH2 + 2 S-adenosyl-L-methionine = 3-methylsulfanyl-L-aspartate(89)-[ribosomal protein uS12]-hydrogen + (sulfur carrier)-H + 5'-deoxyadenosine + L-methionine + A + S-adenosyl-L-homocysteine + 2 H(+)</text>
        <dbReference type="Rhea" id="RHEA:37087"/>
        <dbReference type="Rhea" id="RHEA-COMP:10460"/>
        <dbReference type="Rhea" id="RHEA-COMP:10461"/>
        <dbReference type="Rhea" id="RHEA-COMP:14737"/>
        <dbReference type="Rhea" id="RHEA-COMP:14739"/>
        <dbReference type="ChEBI" id="CHEBI:13193"/>
        <dbReference type="ChEBI" id="CHEBI:15378"/>
        <dbReference type="ChEBI" id="CHEBI:17319"/>
        <dbReference type="ChEBI" id="CHEBI:17499"/>
        <dbReference type="ChEBI" id="CHEBI:29917"/>
        <dbReference type="ChEBI" id="CHEBI:29961"/>
        <dbReference type="ChEBI" id="CHEBI:57844"/>
        <dbReference type="ChEBI" id="CHEBI:57856"/>
        <dbReference type="ChEBI" id="CHEBI:59789"/>
        <dbReference type="ChEBI" id="CHEBI:64428"/>
        <dbReference type="ChEBI" id="CHEBI:73599"/>
        <dbReference type="EC" id="2.8.4.4"/>
    </reaction>
</comment>
<evidence type="ECO:0000256" key="3">
    <source>
        <dbReference type="ARBA" id="ARBA00022679"/>
    </source>
</evidence>
<comment type="subcellular location">
    <subcellularLocation>
        <location evidence="8">Cytoplasm</location>
    </subcellularLocation>
</comment>
<feature type="binding site" evidence="8">
    <location>
        <position position="253"/>
    </location>
    <ligand>
        <name>[4Fe-4S] cluster</name>
        <dbReference type="ChEBI" id="CHEBI:49883"/>
        <label>2</label>
        <note>4Fe-4S-S-AdoMet</note>
    </ligand>
</feature>
<dbReference type="PANTHER" id="PTHR43837:SF1">
    <property type="entry name" value="RIBOSOMAL PROTEIN US12 METHYLTHIOTRANSFERASE RIMO"/>
    <property type="match status" value="1"/>
</dbReference>
<feature type="binding site" evidence="8">
    <location>
        <position position="109"/>
    </location>
    <ligand>
        <name>[4Fe-4S] cluster</name>
        <dbReference type="ChEBI" id="CHEBI:49883"/>
        <label>1</label>
    </ligand>
</feature>
<evidence type="ECO:0000256" key="4">
    <source>
        <dbReference type="ARBA" id="ARBA00022691"/>
    </source>
</evidence>
<dbReference type="InterPro" id="IPR038135">
    <property type="entry name" value="Methylthiotransferase_N_sf"/>
</dbReference>
<dbReference type="HAMAP" id="MF_01865">
    <property type="entry name" value="MTTase_RimO"/>
    <property type="match status" value="1"/>
</dbReference>
<dbReference type="EC" id="2.8.4.4" evidence="8"/>
<feature type="domain" description="Radical SAM core" evidence="11">
    <location>
        <begin position="235"/>
        <end position="466"/>
    </location>
</feature>
<evidence type="ECO:0000256" key="9">
    <source>
        <dbReference type="SAM" id="MobiDB-lite"/>
    </source>
</evidence>
<feature type="binding site" evidence="8">
    <location>
        <position position="73"/>
    </location>
    <ligand>
        <name>[4Fe-4S] cluster</name>
        <dbReference type="ChEBI" id="CHEBI:49883"/>
        <label>1</label>
    </ligand>
</feature>
<evidence type="ECO:0000259" key="10">
    <source>
        <dbReference type="PROSITE" id="PS51449"/>
    </source>
</evidence>
<evidence type="ECO:0000256" key="5">
    <source>
        <dbReference type="ARBA" id="ARBA00022723"/>
    </source>
</evidence>
<feature type="binding site" evidence="8">
    <location>
        <position position="249"/>
    </location>
    <ligand>
        <name>[4Fe-4S] cluster</name>
        <dbReference type="ChEBI" id="CHEBI:49883"/>
        <label>2</label>
        <note>4Fe-4S-S-AdoMet</note>
    </ligand>
</feature>
<dbReference type="InterPro" id="IPR058240">
    <property type="entry name" value="rSAM_sf"/>
</dbReference>
<dbReference type="SFLD" id="SFLDG01061">
    <property type="entry name" value="methylthiotransferase"/>
    <property type="match status" value="1"/>
</dbReference>
<dbReference type="GO" id="GO:0035600">
    <property type="term" value="P:tRNA methylthiolation"/>
    <property type="evidence" value="ECO:0007669"/>
    <property type="project" value="UniProtKB-ARBA"/>
</dbReference>
<dbReference type="InterPro" id="IPR006638">
    <property type="entry name" value="Elp3/MiaA/NifB-like_rSAM"/>
</dbReference>
<feature type="compositionally biased region" description="Low complexity" evidence="9">
    <location>
        <begin position="1"/>
        <end position="12"/>
    </location>
</feature>
<dbReference type="GO" id="GO:0005840">
    <property type="term" value="C:ribosome"/>
    <property type="evidence" value="ECO:0007669"/>
    <property type="project" value="UniProtKB-KW"/>
</dbReference>
<feature type="region of interest" description="Disordered" evidence="9">
    <location>
        <begin position="203"/>
        <end position="223"/>
    </location>
</feature>
<protein>
    <recommendedName>
        <fullName evidence="8">Ribosomal protein uS12 methylthiotransferase RimO</fullName>
        <shortName evidence="8">uS12 MTTase</shortName>
        <shortName evidence="8">uS12 methylthiotransferase</shortName>
        <ecNumber evidence="8">2.8.4.4</ecNumber>
    </recommendedName>
    <alternativeName>
        <fullName evidence="8">Ribosomal protein uS12 (aspartate-C(3))-methylthiotransferase</fullName>
    </alternativeName>
    <alternativeName>
        <fullName evidence="8">Ribosome maturation factor RimO</fullName>
    </alternativeName>
</protein>
<feature type="compositionally biased region" description="Low complexity" evidence="9">
    <location>
        <begin position="41"/>
        <end position="50"/>
    </location>
</feature>
<comment type="similarity">
    <text evidence="8">Belongs to the methylthiotransferase family. RimO subfamily.</text>
</comment>
<dbReference type="PANTHER" id="PTHR43837">
    <property type="entry name" value="RIBOSOMAL PROTEIN S12 METHYLTHIOTRANSFERASE RIMO"/>
    <property type="match status" value="1"/>
</dbReference>
<keyword evidence="12" id="KW-0689">Ribosomal protein</keyword>
<feature type="domain" description="MTTase N-terminal" evidence="10">
    <location>
        <begin position="64"/>
        <end position="175"/>
    </location>
</feature>
<dbReference type="Gene3D" id="3.80.30.20">
    <property type="entry name" value="tm_1862 like domain"/>
    <property type="match status" value="1"/>
</dbReference>
<evidence type="ECO:0000256" key="2">
    <source>
        <dbReference type="ARBA" id="ARBA00022490"/>
    </source>
</evidence>
<dbReference type="InterPro" id="IPR023404">
    <property type="entry name" value="rSAM_horseshoe"/>
</dbReference>
<gene>
    <name evidence="8" type="primary">rimO</name>
    <name evidence="12" type="ORF">JD81_04189</name>
</gene>
<keyword evidence="7 8" id="KW-0411">Iron-sulfur</keyword>
<dbReference type="EMBL" id="VLLP01000001">
    <property type="protein sequence ID" value="TWJ30644.1"/>
    <property type="molecule type" value="Genomic_DNA"/>
</dbReference>
<dbReference type="Pfam" id="PF00919">
    <property type="entry name" value="UPF0004"/>
    <property type="match status" value="1"/>
</dbReference>
<dbReference type="InterPro" id="IPR002792">
    <property type="entry name" value="TRAM_dom"/>
</dbReference>
<dbReference type="GO" id="GO:0103039">
    <property type="term" value="F:protein methylthiotransferase activity"/>
    <property type="evidence" value="ECO:0007669"/>
    <property type="project" value="UniProtKB-EC"/>
</dbReference>
<comment type="function">
    <text evidence="8">Catalyzes the methylthiolation of an aspartic acid residue of ribosomal protein uS12.</text>
</comment>
<dbReference type="InterPro" id="IPR007197">
    <property type="entry name" value="rSAM"/>
</dbReference>
<name>A0A562WMI1_9ACTN</name>
<dbReference type="InterPro" id="IPR005840">
    <property type="entry name" value="Ribosomal_uS12_MeSTrfase_RimO"/>
</dbReference>
<dbReference type="PROSITE" id="PS51449">
    <property type="entry name" value="MTTASE_N"/>
    <property type="match status" value="1"/>
</dbReference>
<reference evidence="12 13" key="1">
    <citation type="submission" date="2019-07" db="EMBL/GenBank/DDBJ databases">
        <title>R&amp;d 2014.</title>
        <authorList>
            <person name="Klenk H.-P."/>
        </authorList>
    </citation>
    <scope>NUCLEOTIDE SEQUENCE [LARGE SCALE GENOMIC DNA]</scope>
    <source>
        <strain evidence="12 13">DSM 43912</strain>
    </source>
</reference>
<keyword evidence="4 8" id="KW-0949">S-adenosyl-L-methionine</keyword>
<keyword evidence="13" id="KW-1185">Reference proteome</keyword>
<comment type="cofactor">
    <cofactor evidence="8">
        <name>[4Fe-4S] cluster</name>
        <dbReference type="ChEBI" id="CHEBI:49883"/>
    </cofactor>
    <text evidence="8">Binds 2 [4Fe-4S] clusters. One cluster is coordinated with 3 cysteines and an exchangeable S-adenosyl-L-methionine.</text>
</comment>
<dbReference type="GO" id="GO:0035599">
    <property type="term" value="F:aspartic acid methylthiotransferase activity"/>
    <property type="evidence" value="ECO:0007669"/>
    <property type="project" value="TreeGrafter"/>
</dbReference>
<keyword evidence="6 8" id="KW-0408">Iron</keyword>
<organism evidence="12 13">
    <name type="scientific">Micromonospora sagamiensis</name>
    <dbReference type="NCBI Taxonomy" id="47875"/>
    <lineage>
        <taxon>Bacteria</taxon>
        <taxon>Bacillati</taxon>
        <taxon>Actinomycetota</taxon>
        <taxon>Actinomycetes</taxon>
        <taxon>Micromonosporales</taxon>
        <taxon>Micromonosporaceae</taxon>
        <taxon>Micromonospora</taxon>
    </lineage>
</organism>
<dbReference type="Proteomes" id="UP000319728">
    <property type="component" value="Unassembled WGS sequence"/>
</dbReference>
<dbReference type="Pfam" id="PF04055">
    <property type="entry name" value="Radical_SAM"/>
    <property type="match status" value="1"/>
</dbReference>
<dbReference type="InterPro" id="IPR005839">
    <property type="entry name" value="Methylthiotransferase"/>
</dbReference>
<dbReference type="InterPro" id="IPR012340">
    <property type="entry name" value="NA-bd_OB-fold"/>
</dbReference>
<feature type="binding site" evidence="8">
    <location>
        <position position="138"/>
    </location>
    <ligand>
        <name>[4Fe-4S] cluster</name>
        <dbReference type="ChEBI" id="CHEBI:49883"/>
        <label>1</label>
    </ligand>
</feature>
<accession>A0A562WMI1</accession>
<dbReference type="GO" id="GO:0005829">
    <property type="term" value="C:cytosol"/>
    <property type="evidence" value="ECO:0007669"/>
    <property type="project" value="TreeGrafter"/>
</dbReference>
<dbReference type="Gene3D" id="3.40.50.12160">
    <property type="entry name" value="Methylthiotransferase, N-terminal domain"/>
    <property type="match status" value="1"/>
</dbReference>
<evidence type="ECO:0000256" key="7">
    <source>
        <dbReference type="ARBA" id="ARBA00023014"/>
    </source>
</evidence>
<evidence type="ECO:0000313" key="13">
    <source>
        <dbReference type="Proteomes" id="UP000319728"/>
    </source>
</evidence>
<evidence type="ECO:0000256" key="6">
    <source>
        <dbReference type="ARBA" id="ARBA00023004"/>
    </source>
</evidence>
<dbReference type="FunFam" id="3.80.30.20:FF:000001">
    <property type="entry name" value="tRNA-2-methylthio-N(6)-dimethylallyladenosine synthase 2"/>
    <property type="match status" value="1"/>
</dbReference>
<keyword evidence="12" id="KW-0687">Ribonucleoprotein</keyword>
<evidence type="ECO:0000256" key="8">
    <source>
        <dbReference type="HAMAP-Rule" id="MF_01865"/>
    </source>
</evidence>
<comment type="caution">
    <text evidence="12">The sequence shown here is derived from an EMBL/GenBank/DDBJ whole genome shotgun (WGS) entry which is preliminary data.</text>
</comment>
<keyword evidence="2 8" id="KW-0963">Cytoplasm</keyword>
<dbReference type="InterPro" id="IPR020612">
    <property type="entry name" value="Methylthiotransferase_CS"/>
</dbReference>
<keyword evidence="1 8" id="KW-0004">4Fe-4S</keyword>
<evidence type="ECO:0000259" key="11">
    <source>
        <dbReference type="PROSITE" id="PS51918"/>
    </source>
</evidence>
<dbReference type="SMART" id="SM00729">
    <property type="entry name" value="Elp3"/>
    <property type="match status" value="1"/>
</dbReference>
<evidence type="ECO:0000313" key="12">
    <source>
        <dbReference type="EMBL" id="TWJ30644.1"/>
    </source>
</evidence>
<dbReference type="GO" id="GO:0046872">
    <property type="term" value="F:metal ion binding"/>
    <property type="evidence" value="ECO:0007669"/>
    <property type="project" value="UniProtKB-KW"/>
</dbReference>
<feature type="binding site" evidence="8">
    <location>
        <position position="256"/>
    </location>
    <ligand>
        <name>[4Fe-4S] cluster</name>
        <dbReference type="ChEBI" id="CHEBI:49883"/>
        <label>2</label>
        <note>4Fe-4S-S-AdoMet</note>
    </ligand>
</feature>
<dbReference type="Pfam" id="PF18693">
    <property type="entry name" value="TRAM_2"/>
    <property type="match status" value="1"/>
</dbReference>
<proteinExistence type="inferred from homology"/>
<dbReference type="PROSITE" id="PS51918">
    <property type="entry name" value="RADICAL_SAM"/>
    <property type="match status" value="1"/>
</dbReference>
<keyword evidence="5 8" id="KW-0479">Metal-binding</keyword>
<sequence>MSATSSDSSSAARLTPRRDLEQSSDSSSAGYPAPRRDLEQSSDSSSSARPASRDLEPSPAADGRRVALLTLGCARNEVDSEELAARLHADGWQVTTDGEGADVVVVNTCGFVAKAKQDSIQTLLAAADTGAKVVAAGCMAERYGRELADSLPEAQAVLSFDDYPDISARLTSVVNGEAVGAHTPRDRRELLPLTPVARRDRAVSLPGHGTPVRTEAPETDAHTPAHLRQVLRRRLDTGPVASLKLASGCDRRCAFCAIPAFRGAFVSRTPDELLAEAEWLAKTGVRELVLVSENSTSYGKDLGDPRALEKLLPQLAAIDGIVRVRASYLQPAETRPGLVEAIATTPGVAPYFDLSFQHSSEPVLRRMRRFGSTDRFLELLATARELAPEAGARSNFIVGFPGETRGDVEELVRFLTAARLDAIGVFDYSDEDGTEAADLPGKVSAATVKRRYDKISALADELCSQRAEDRLGSTVEVLVDAVDGGVVEGRAAHQAPEVDGSTTLVAPSGGGVDLAALRPGDLVRATVTGTEGVDLIAVPDEMISAAPGAAR</sequence>
<feature type="region of interest" description="Disordered" evidence="9">
    <location>
        <begin position="1"/>
        <end position="61"/>
    </location>
</feature>
<dbReference type="InterPro" id="IPR013848">
    <property type="entry name" value="Methylthiotransferase_N"/>
</dbReference>
<dbReference type="SFLD" id="SFLDS00029">
    <property type="entry name" value="Radical_SAM"/>
    <property type="match status" value="1"/>
</dbReference>
<dbReference type="NCBIfam" id="TIGR01125">
    <property type="entry name" value="30S ribosomal protein S12 methylthiotransferase RimO"/>
    <property type="match status" value="1"/>
</dbReference>
<dbReference type="AlphaFoldDB" id="A0A562WMI1"/>